<gene>
    <name evidence="3" type="ORF">NE619_02945</name>
</gene>
<comment type="catalytic activity">
    <reaction evidence="1">
        <text>a long-chain fatty acid + ATP + CoA = a long-chain fatty acyl-CoA + AMP + diphosphate</text>
        <dbReference type="Rhea" id="RHEA:15421"/>
        <dbReference type="ChEBI" id="CHEBI:30616"/>
        <dbReference type="ChEBI" id="CHEBI:33019"/>
        <dbReference type="ChEBI" id="CHEBI:57287"/>
        <dbReference type="ChEBI" id="CHEBI:57560"/>
        <dbReference type="ChEBI" id="CHEBI:83139"/>
        <dbReference type="ChEBI" id="CHEBI:456215"/>
        <dbReference type="EC" id="6.2.1.3"/>
    </reaction>
    <physiologicalReaction direction="left-to-right" evidence="1">
        <dbReference type="Rhea" id="RHEA:15422"/>
    </physiologicalReaction>
</comment>
<dbReference type="PROSITE" id="PS00455">
    <property type="entry name" value="AMP_BINDING"/>
    <property type="match status" value="1"/>
</dbReference>
<dbReference type="Pfam" id="PF23562">
    <property type="entry name" value="AMP-binding_C_3"/>
    <property type="match status" value="1"/>
</dbReference>
<proteinExistence type="predicted"/>
<dbReference type="InterPro" id="IPR042099">
    <property type="entry name" value="ANL_N_sf"/>
</dbReference>
<protein>
    <submittedName>
        <fullName evidence="3">AMP-binding protein</fullName>
    </submittedName>
</protein>
<dbReference type="PANTHER" id="PTHR43272:SF52">
    <property type="entry name" value="AMP-DEPENDENT SYNTHETASE_LIGASE DOMAIN-CONTAINING PROTEIN"/>
    <property type="match status" value="1"/>
</dbReference>
<dbReference type="InterPro" id="IPR020845">
    <property type="entry name" value="AMP-binding_CS"/>
</dbReference>
<dbReference type="Proteomes" id="UP001524502">
    <property type="component" value="Unassembled WGS sequence"/>
</dbReference>
<dbReference type="Gene3D" id="3.30.300.30">
    <property type="match status" value="1"/>
</dbReference>
<evidence type="ECO:0000256" key="1">
    <source>
        <dbReference type="ARBA" id="ARBA00024484"/>
    </source>
</evidence>
<evidence type="ECO:0000313" key="3">
    <source>
        <dbReference type="EMBL" id="MCQ4635674.1"/>
    </source>
</evidence>
<dbReference type="Gene3D" id="3.40.50.12780">
    <property type="entry name" value="N-terminal domain of ligase-like"/>
    <property type="match status" value="1"/>
</dbReference>
<evidence type="ECO:0000313" key="4">
    <source>
        <dbReference type="Proteomes" id="UP001524502"/>
    </source>
</evidence>
<dbReference type="SUPFAM" id="SSF56801">
    <property type="entry name" value="Acetyl-CoA synthetase-like"/>
    <property type="match status" value="1"/>
</dbReference>
<dbReference type="PANTHER" id="PTHR43272">
    <property type="entry name" value="LONG-CHAIN-FATTY-ACID--COA LIGASE"/>
    <property type="match status" value="1"/>
</dbReference>
<keyword evidence="4" id="KW-1185">Reference proteome</keyword>
<organism evidence="3 4">
    <name type="scientific">Anaerovorax odorimutans</name>
    <dbReference type="NCBI Taxonomy" id="109327"/>
    <lineage>
        <taxon>Bacteria</taxon>
        <taxon>Bacillati</taxon>
        <taxon>Bacillota</taxon>
        <taxon>Clostridia</taxon>
        <taxon>Peptostreptococcales</taxon>
        <taxon>Anaerovoracaceae</taxon>
        <taxon>Anaerovorax</taxon>
    </lineage>
</organism>
<evidence type="ECO:0000259" key="2">
    <source>
        <dbReference type="Pfam" id="PF00501"/>
    </source>
</evidence>
<reference evidence="3 4" key="1">
    <citation type="submission" date="2022-06" db="EMBL/GenBank/DDBJ databases">
        <title>Isolation of gut microbiota from human fecal samples.</title>
        <authorList>
            <person name="Pamer E.G."/>
            <person name="Barat B."/>
            <person name="Waligurski E."/>
            <person name="Medina S."/>
            <person name="Paddock L."/>
            <person name="Mostad J."/>
        </authorList>
    </citation>
    <scope>NUCLEOTIDE SEQUENCE [LARGE SCALE GENOMIC DNA]</scope>
    <source>
        <strain evidence="3 4">SL.3.17</strain>
    </source>
</reference>
<dbReference type="RefSeq" id="WP_256130863.1">
    <property type="nucleotide sequence ID" value="NZ_JANFXK010000002.1"/>
</dbReference>
<dbReference type="Pfam" id="PF00501">
    <property type="entry name" value="AMP-binding"/>
    <property type="match status" value="1"/>
</dbReference>
<dbReference type="InterPro" id="IPR000873">
    <property type="entry name" value="AMP-dep_synth/lig_dom"/>
</dbReference>
<feature type="domain" description="AMP-dependent synthetase/ligase" evidence="2">
    <location>
        <begin position="49"/>
        <end position="449"/>
    </location>
</feature>
<accession>A0ABT1RKG5</accession>
<sequence length="603" mass="67575">MLSKEEYSAMRAVDMQAAEEIVAQINNSTSPAVKYKESRPITDIKHMIESSAQLYGDHTAFYQKMEKGGPYKTVSYEEMLDMVNGLGTALIEAGMKGKRIGVIGDNCCQWAISYLAALCGTGIVVPLDKELNPLELKQLVIQAEVSCVIFSGRFQKTFEDMKASGGTVLKMLVNMDADEDDGQVWAWRPLVKEGLRLMAEGDRSFLDAQINKDELSVILFTSGTTGVSKGVMLSHWNLASNLMVSPTVLKVNDWDIFFSVLPLHHTYECTCGFLMPIYKGAAIAYCEGLKYITKNLAEVKPTMFLGVPLIFESMYKKIWKNVRKQGKEKMLKKVLRLNRKTKKIGLDLGNLFLKEIRAVFGGRMRLMICGGAAINPEILEGIQDFGIQALQGYGLTECAPLGALNPDTAPKATSIGVPFPGCEMRIDSPNEEGIGELCIKGPNIMLGYYNMPEATADVVRDGWFHTGDLGYLDDEGYAYITGRKKNVIITKNGKNVYPEELEYYLSNIPFVEESFVFGQDSDDGQDTTIVASIKLDEEEIKEKLGKNYDLDEAQRVLWQEVDKINDMTPFFKKIKKIIIREEDFEKNTAKKIIRYADSNREER</sequence>
<name>A0ABT1RKG5_9FIRM</name>
<dbReference type="EMBL" id="JANFXK010000002">
    <property type="protein sequence ID" value="MCQ4635674.1"/>
    <property type="molecule type" value="Genomic_DNA"/>
</dbReference>
<comment type="caution">
    <text evidence="3">The sequence shown here is derived from an EMBL/GenBank/DDBJ whole genome shotgun (WGS) entry which is preliminary data.</text>
</comment>
<dbReference type="InterPro" id="IPR045851">
    <property type="entry name" value="AMP-bd_C_sf"/>
</dbReference>